<feature type="region of interest" description="Disordered" evidence="1">
    <location>
        <begin position="1"/>
        <end position="45"/>
    </location>
</feature>
<dbReference type="EMBL" id="LN852890">
    <property type="protein sequence ID" value="CRY94220.1"/>
    <property type="molecule type" value="Genomic_DNA"/>
</dbReference>
<dbReference type="Pfam" id="PF12728">
    <property type="entry name" value="HTH_17"/>
    <property type="match status" value="1"/>
</dbReference>
<reference evidence="3" key="1">
    <citation type="submission" date="2015-06" db="EMBL/GenBank/DDBJ databases">
        <authorList>
            <person name="Joergensen T."/>
        </authorList>
    </citation>
    <scope>NUCLEOTIDE SEQUENCE</scope>
    <source>
        <strain evidence="3">RGRH0211</strain>
    </source>
</reference>
<feature type="region of interest" description="Disordered" evidence="1">
    <location>
        <begin position="112"/>
        <end position="183"/>
    </location>
</feature>
<feature type="domain" description="Helix-turn-helix" evidence="2">
    <location>
        <begin position="8"/>
        <end position="48"/>
    </location>
</feature>
<dbReference type="InterPro" id="IPR041657">
    <property type="entry name" value="HTH_17"/>
</dbReference>
<organism evidence="3">
    <name type="scientific">uncultured prokaryote</name>
    <dbReference type="NCBI Taxonomy" id="198431"/>
    <lineage>
        <taxon>unclassified sequences</taxon>
        <taxon>environmental samples</taxon>
    </lineage>
</organism>
<accession>A0A0H5PYF5</accession>
<protein>
    <recommendedName>
        <fullName evidence="2">Helix-turn-helix domain-containing protein</fullName>
    </recommendedName>
</protein>
<dbReference type="AlphaFoldDB" id="A0A0H5PYF5"/>
<feature type="compositionally biased region" description="Low complexity" evidence="1">
    <location>
        <begin position="156"/>
        <end position="167"/>
    </location>
</feature>
<evidence type="ECO:0000256" key="1">
    <source>
        <dbReference type="SAM" id="MobiDB-lite"/>
    </source>
</evidence>
<evidence type="ECO:0000259" key="2">
    <source>
        <dbReference type="Pfam" id="PF12728"/>
    </source>
</evidence>
<reference evidence="3" key="2">
    <citation type="submission" date="2015-07" db="EMBL/GenBank/DDBJ databases">
        <title>Plasmids, circular viruses and viroids from rat gut.</title>
        <authorList>
            <person name="Jorgensen T.J."/>
            <person name="Hansen M.A."/>
            <person name="Xu Z."/>
            <person name="Tabak M.A."/>
            <person name="Sorensen S.J."/>
            <person name="Hansen L.H."/>
        </authorList>
    </citation>
    <scope>NUCLEOTIDE SEQUENCE</scope>
    <source>
        <strain evidence="3">RGRH0211</strain>
    </source>
</reference>
<proteinExistence type="predicted"/>
<name>A0A0H5PYF5_9ZZZZ</name>
<evidence type="ECO:0000313" key="3">
    <source>
        <dbReference type="EMBL" id="CRY94220.1"/>
    </source>
</evidence>
<feature type="compositionally biased region" description="Polar residues" evidence="1">
    <location>
        <begin position="136"/>
        <end position="150"/>
    </location>
</feature>
<sequence length="183" mass="19788">MSGEEWSSAEAAKRCGVSRATMSRRLTAGEIPGARKTPGGWKIPPQSLAVLGMLTEDTTEPEAATEDTTATTTAAEVELAELRGRLEIERARRQAAEQLAAERAARIEDLRHSLLALAPPPPTTEATEAEKHPAGNPSQGETPGEDNQSTTHRDANQTTTTKTNTTQKHNESVWARITRRLRG</sequence>